<dbReference type="PANTHER" id="PTHR48109:SF1">
    <property type="entry name" value="DIHYDROOROTATE DEHYDROGENASE (FUMARATE)"/>
    <property type="match status" value="1"/>
</dbReference>
<dbReference type="Proteomes" id="UP000002814">
    <property type="component" value="Unassembled WGS sequence"/>
</dbReference>
<feature type="active site" description="Nucleophile" evidence="12">
    <location>
        <position position="189"/>
    </location>
</feature>
<evidence type="ECO:0000256" key="5">
    <source>
        <dbReference type="ARBA" id="ARBA00008008"/>
    </source>
</evidence>
<feature type="binding site" evidence="12">
    <location>
        <position position="223"/>
    </location>
    <ligand>
        <name>FMN</name>
        <dbReference type="ChEBI" id="CHEBI:58210"/>
    </ligand>
</feature>
<evidence type="ECO:0000256" key="9">
    <source>
        <dbReference type="ARBA" id="ARBA00022643"/>
    </source>
</evidence>
<dbReference type="UniPathway" id="UPA00070"/>
<dbReference type="SUPFAM" id="SSF51395">
    <property type="entry name" value="FMN-linked oxidoreductases"/>
    <property type="match status" value="1"/>
</dbReference>
<dbReference type="GO" id="GO:1990663">
    <property type="term" value="F:dihydroorotate dehydrogenase (fumarate) activity"/>
    <property type="evidence" value="ECO:0007669"/>
    <property type="project" value="UniProtKB-EC"/>
</dbReference>
<name>E7S9J2_9STRE</name>
<feature type="binding site" evidence="12">
    <location>
        <position position="278"/>
    </location>
    <ligand>
        <name>FMN</name>
        <dbReference type="ChEBI" id="CHEBI:58210"/>
    </ligand>
</feature>
<dbReference type="EC" id="1.3.-.-" evidence="12"/>
<accession>E7S9J2</accession>
<dbReference type="eggNOG" id="COG0167">
    <property type="taxonomic scope" value="Bacteria"/>
</dbReference>
<feature type="binding site" evidence="12">
    <location>
        <begin position="328"/>
        <end position="329"/>
    </location>
    <ligand>
        <name>FMN</name>
        <dbReference type="ChEBI" id="CHEBI:58210"/>
    </ligand>
</feature>
<evidence type="ECO:0000256" key="1">
    <source>
        <dbReference type="ARBA" id="ARBA00001694"/>
    </source>
</evidence>
<feature type="binding site" evidence="12">
    <location>
        <position position="186"/>
    </location>
    <ligand>
        <name>FMN</name>
        <dbReference type="ChEBI" id="CHEBI:58210"/>
    </ligand>
</feature>
<dbReference type="InterPro" id="IPR013785">
    <property type="entry name" value="Aldolase_TIM"/>
</dbReference>
<comment type="catalytic activity">
    <reaction evidence="12">
        <text>(S)-dihydroorotate + A = orotate + AH2</text>
        <dbReference type="Rhea" id="RHEA:18073"/>
        <dbReference type="ChEBI" id="CHEBI:13193"/>
        <dbReference type="ChEBI" id="CHEBI:17499"/>
        <dbReference type="ChEBI" id="CHEBI:30839"/>
        <dbReference type="ChEBI" id="CHEBI:30864"/>
    </reaction>
</comment>
<dbReference type="GO" id="GO:0005737">
    <property type="term" value="C:cytoplasm"/>
    <property type="evidence" value="ECO:0007669"/>
    <property type="project" value="UniProtKB-SubCell"/>
</dbReference>
<dbReference type="InterPro" id="IPR001295">
    <property type="entry name" value="Dihydroorotate_DH_CS"/>
</dbReference>
<organism evidence="14 15">
    <name type="scientific">Streptococcus australis ATCC 700641</name>
    <dbReference type="NCBI Taxonomy" id="888833"/>
    <lineage>
        <taxon>Bacteria</taxon>
        <taxon>Bacillati</taxon>
        <taxon>Bacillota</taxon>
        <taxon>Bacilli</taxon>
        <taxon>Lactobacillales</taxon>
        <taxon>Streptococcaceae</taxon>
        <taxon>Streptococcus</taxon>
    </lineage>
</organism>
<feature type="binding site" evidence="12">
    <location>
        <begin position="127"/>
        <end position="131"/>
    </location>
    <ligand>
        <name>substrate</name>
    </ligand>
</feature>
<evidence type="ECO:0000256" key="8">
    <source>
        <dbReference type="ARBA" id="ARBA00022630"/>
    </source>
</evidence>
<comment type="catalytic activity">
    <reaction evidence="1">
        <text>(S)-dihydroorotate + fumarate = orotate + succinate</text>
        <dbReference type="Rhea" id="RHEA:30059"/>
        <dbReference type="ChEBI" id="CHEBI:29806"/>
        <dbReference type="ChEBI" id="CHEBI:30031"/>
        <dbReference type="ChEBI" id="CHEBI:30839"/>
        <dbReference type="ChEBI" id="CHEBI:30864"/>
        <dbReference type="EC" id="1.3.98.1"/>
    </reaction>
</comment>
<feature type="binding site" evidence="12">
    <location>
        <position position="103"/>
    </location>
    <ligand>
        <name>substrate</name>
    </ligand>
</feature>
<reference evidence="14 15" key="1">
    <citation type="submission" date="2010-12" db="EMBL/GenBank/DDBJ databases">
        <authorList>
            <person name="Muzny D."/>
            <person name="Qin X."/>
            <person name="Deng J."/>
            <person name="Jiang H."/>
            <person name="Liu Y."/>
            <person name="Qu J."/>
            <person name="Song X.-Z."/>
            <person name="Zhang L."/>
            <person name="Thornton R."/>
            <person name="Coyle M."/>
            <person name="Francisco L."/>
            <person name="Jackson L."/>
            <person name="Javaid M."/>
            <person name="Korchina V."/>
            <person name="Kovar C."/>
            <person name="Mata R."/>
            <person name="Mathew T."/>
            <person name="Ngo R."/>
            <person name="Nguyen L."/>
            <person name="Nguyen N."/>
            <person name="Okwuonu G."/>
            <person name="Ongeri F."/>
            <person name="Pham C."/>
            <person name="Simmons D."/>
            <person name="Wilczek-Boney K."/>
            <person name="Hale W."/>
            <person name="Jakkamsetti A."/>
            <person name="Pham P."/>
            <person name="Ruth R."/>
            <person name="San Lucas F."/>
            <person name="Warren J."/>
            <person name="Zhang J."/>
            <person name="Zhao Z."/>
            <person name="Zhou C."/>
            <person name="Zhu D."/>
            <person name="Lee S."/>
            <person name="Bess C."/>
            <person name="Blankenburg K."/>
            <person name="Forbes L."/>
            <person name="Fu Q."/>
            <person name="Gubbala S."/>
            <person name="Hirani K."/>
            <person name="Jayaseelan J.C."/>
            <person name="Lara F."/>
            <person name="Munidasa M."/>
            <person name="Palculict T."/>
            <person name="Patil S."/>
            <person name="Pu L.-L."/>
            <person name="Saada N."/>
            <person name="Tang L."/>
            <person name="Weissenberger G."/>
            <person name="Zhu Y."/>
            <person name="Hemphill L."/>
            <person name="Shang Y."/>
            <person name="Youmans B."/>
            <person name="Ayvaz T."/>
            <person name="Ross M."/>
            <person name="Santibanez J."/>
            <person name="Aqrawi P."/>
            <person name="Gross S."/>
            <person name="Joshi V."/>
            <person name="Fowler G."/>
            <person name="Nazareth L."/>
            <person name="Reid J."/>
            <person name="Worley K."/>
            <person name="Petrosino J."/>
            <person name="Highlander S."/>
            <person name="Gibbs R."/>
        </authorList>
    </citation>
    <scope>NUCLEOTIDE SEQUENCE [LARGE SCALE GENOMIC DNA]</scope>
    <source>
        <strain evidence="14 15">ATCC 700641</strain>
    </source>
</reference>
<evidence type="ECO:0000256" key="10">
    <source>
        <dbReference type="ARBA" id="ARBA00022975"/>
    </source>
</evidence>
<dbReference type="GO" id="GO:0044205">
    <property type="term" value="P:'de novo' UMP biosynthetic process"/>
    <property type="evidence" value="ECO:0007669"/>
    <property type="project" value="UniProtKB-UniRule"/>
</dbReference>
<feature type="domain" description="Dihydroorotate dehydrogenase catalytic" evidence="13">
    <location>
        <begin position="63"/>
        <end position="350"/>
    </location>
</feature>
<dbReference type="FunFam" id="3.20.20.70:FF:000027">
    <property type="entry name" value="Dihydropyrimidine dehydrogenase [NADP(+)]"/>
    <property type="match status" value="1"/>
</dbReference>
<keyword evidence="11 12" id="KW-0560">Oxidoreductase</keyword>
<feature type="binding site" evidence="12">
    <location>
        <position position="251"/>
    </location>
    <ligand>
        <name>FMN</name>
        <dbReference type="ChEBI" id="CHEBI:58210"/>
    </ligand>
</feature>
<evidence type="ECO:0000256" key="4">
    <source>
        <dbReference type="ARBA" id="ARBA00004725"/>
    </source>
</evidence>
<keyword evidence="8 12" id="KW-0285">Flavoprotein</keyword>
<comment type="cofactor">
    <cofactor evidence="12">
        <name>FMN</name>
        <dbReference type="ChEBI" id="CHEBI:58210"/>
    </cofactor>
    <text evidence="12">Binds 1 FMN per subunit.</text>
</comment>
<sequence>MIGLEKCLIFPLYIENKWITFMVIFSISGRSLFFFSFLAMNPSFRAIMAVRIHFKEKKMVSTKTQIAGFEFDNCLMNAAGVACMTTEELEEVKNSAAGTFVTKTATLEFRSGNPEPRYQDVPLGSINSMGLPNQGLDYYLNYLLELQETDPDRTFFLSLVGMSPEETHIILKKVQESDFKGLTELNLSCPNVPGKPQIAYDFETTDRILSEVFAYFTKPLGIKLPPYFDIVHFDQAAAIFNKYPLKFVNCVNSIGNGLYIEDESVVIRPKNGFGGIGGEYIKPTALANVHAFYQRLNPEIQIVGTGGVLTGRDAFEHILCGASMVQIGTTLHKEGVGAFERITAELKDIMEEKGYQSLEDFRGKLHYID</sequence>
<dbReference type="PANTHER" id="PTHR48109">
    <property type="entry name" value="DIHYDROOROTATE DEHYDROGENASE (QUINONE), MITOCHONDRIAL-RELATED"/>
    <property type="match status" value="1"/>
</dbReference>
<keyword evidence="15" id="KW-1185">Reference proteome</keyword>
<feature type="binding site" evidence="12">
    <location>
        <position position="186"/>
    </location>
    <ligand>
        <name>substrate</name>
    </ligand>
</feature>
<proteinExistence type="inferred from homology"/>
<comment type="subcellular location">
    <subcellularLocation>
        <location evidence="3 12">Cytoplasm</location>
    </subcellularLocation>
</comment>
<gene>
    <name evidence="14" type="primary">pyrDA</name>
    <name evidence="12" type="synonym">pyrD</name>
    <name evidence="14" type="ORF">HMPREF9421_0728</name>
</gene>
<evidence type="ECO:0000313" key="15">
    <source>
        <dbReference type="Proteomes" id="UP000002814"/>
    </source>
</evidence>
<keyword evidence="10 12" id="KW-0665">Pyrimidine biosynthesis</keyword>
<dbReference type="HOGENOM" id="CLU_042042_3_0_9"/>
<dbReference type="InterPro" id="IPR024920">
    <property type="entry name" value="Dihydroorotate_DH_1"/>
</dbReference>
<dbReference type="PROSITE" id="PS00912">
    <property type="entry name" value="DHODEHASE_2"/>
    <property type="match status" value="1"/>
</dbReference>
<evidence type="ECO:0000313" key="14">
    <source>
        <dbReference type="EMBL" id="EFV99717.1"/>
    </source>
</evidence>
<feature type="binding site" evidence="12">
    <location>
        <begin position="103"/>
        <end position="104"/>
    </location>
    <ligand>
        <name>FMN</name>
        <dbReference type="ChEBI" id="CHEBI:58210"/>
    </ligand>
</feature>
<comment type="similarity">
    <text evidence="5 12">Belongs to the dihydroorotate dehydrogenase family. Type 1 subfamily.</text>
</comment>
<dbReference type="CDD" id="cd04741">
    <property type="entry name" value="DHOD_1A_like"/>
    <property type="match status" value="1"/>
</dbReference>
<comment type="caution">
    <text evidence="12">Lacks conserved residue(s) required for the propagation of feature annotation.</text>
</comment>
<evidence type="ECO:0000256" key="6">
    <source>
        <dbReference type="ARBA" id="ARBA00011738"/>
    </source>
</evidence>
<protein>
    <recommendedName>
        <fullName evidence="12">Dihydroorotate dehydrogenase</fullName>
        <shortName evidence="12">DHOD</shortName>
        <shortName evidence="12">DHODase</shortName>
        <shortName evidence="12">DHOdehase</shortName>
        <ecNumber evidence="12">1.3.-.-</ecNumber>
    </recommendedName>
</protein>
<evidence type="ECO:0000259" key="13">
    <source>
        <dbReference type="Pfam" id="PF01180"/>
    </source>
</evidence>
<comment type="function">
    <text evidence="2">Catalyzes the conversion of dihydroorotate to orotate with fumarate as the electron acceptor.</text>
</comment>
<dbReference type="InterPro" id="IPR050074">
    <property type="entry name" value="DHO_dehydrogenase"/>
</dbReference>
<comment type="caution">
    <text evidence="14">The sequence shown here is derived from an EMBL/GenBank/DDBJ whole genome shotgun (WGS) entry which is preliminary data.</text>
</comment>
<evidence type="ECO:0000256" key="7">
    <source>
        <dbReference type="ARBA" id="ARBA00022490"/>
    </source>
</evidence>
<comment type="subunit">
    <text evidence="6">Homodimer.</text>
</comment>
<comment type="pathway">
    <text evidence="4 12">Pyrimidine metabolism; UMP biosynthesis via de novo pathway.</text>
</comment>
<evidence type="ECO:0000256" key="2">
    <source>
        <dbReference type="ARBA" id="ARBA00002934"/>
    </source>
</evidence>
<dbReference type="NCBIfam" id="NF002702">
    <property type="entry name" value="PRK02506.1"/>
    <property type="match status" value="1"/>
</dbReference>
<keyword evidence="9 12" id="KW-0288">FMN</keyword>
<dbReference type="PROSITE" id="PS00911">
    <property type="entry name" value="DHODEHASE_1"/>
    <property type="match status" value="1"/>
</dbReference>
<dbReference type="Gene3D" id="3.20.20.70">
    <property type="entry name" value="Aldolase class I"/>
    <property type="match status" value="1"/>
</dbReference>
<evidence type="ECO:0000256" key="3">
    <source>
        <dbReference type="ARBA" id="ARBA00004496"/>
    </source>
</evidence>
<dbReference type="Pfam" id="PF01180">
    <property type="entry name" value="DHO_dh"/>
    <property type="match status" value="1"/>
</dbReference>
<evidence type="ECO:0000256" key="11">
    <source>
        <dbReference type="ARBA" id="ARBA00023002"/>
    </source>
</evidence>
<dbReference type="InterPro" id="IPR033886">
    <property type="entry name" value="DHOD_1A"/>
</dbReference>
<dbReference type="HAMAP" id="MF_00224">
    <property type="entry name" value="DHO_dh_type1"/>
    <property type="match status" value="1"/>
</dbReference>
<dbReference type="GO" id="GO:0006207">
    <property type="term" value="P:'de novo' pyrimidine nucleobase biosynthetic process"/>
    <property type="evidence" value="ECO:0007669"/>
    <property type="project" value="InterPro"/>
</dbReference>
<feature type="binding site" evidence="12">
    <location>
        <begin position="252"/>
        <end position="253"/>
    </location>
    <ligand>
        <name>substrate</name>
    </ligand>
</feature>
<dbReference type="EMBL" id="AEQR01000015">
    <property type="protein sequence ID" value="EFV99717.1"/>
    <property type="molecule type" value="Genomic_DNA"/>
</dbReference>
<dbReference type="AlphaFoldDB" id="E7S9J2"/>
<keyword evidence="7 12" id="KW-0963">Cytoplasm</keyword>
<evidence type="ECO:0000256" key="12">
    <source>
        <dbReference type="HAMAP-Rule" id="MF_00224"/>
    </source>
</evidence>
<feature type="binding site" evidence="12">
    <location>
        <begin position="306"/>
        <end position="307"/>
    </location>
    <ligand>
        <name>FMN</name>
        <dbReference type="ChEBI" id="CHEBI:58210"/>
    </ligand>
</feature>
<dbReference type="InterPro" id="IPR005720">
    <property type="entry name" value="Dihydroorotate_DH_cat"/>
</dbReference>